<dbReference type="NCBIfam" id="NF040567">
    <property type="entry name" value="SCO2524_fam"/>
    <property type="match status" value="1"/>
</dbReference>
<evidence type="ECO:0000313" key="2">
    <source>
        <dbReference type="Proteomes" id="UP001500655"/>
    </source>
</evidence>
<dbReference type="RefSeq" id="WP_344083224.1">
    <property type="nucleotide sequence ID" value="NZ_BAAALS010000018.1"/>
</dbReference>
<dbReference type="Proteomes" id="UP001500655">
    <property type="component" value="Unassembled WGS sequence"/>
</dbReference>
<comment type="caution">
    <text evidence="1">The sequence shown here is derived from an EMBL/GenBank/DDBJ whole genome shotgun (WGS) entry which is preliminary data.</text>
</comment>
<sequence length="588" mass="63877">MQLNPREEILRLWRAVVRHSFHDGSFVWATPGDALTDAQQLLCILHPATNLPSLKLDVPNETADDAREALRPLGDSTSIPVRLVHALNEYMVRHADADGQPRFTVDPARFRLNPDGPQPAEPPESVESYATGLRLSLAATGFAKVLRSVVAQQEARDVADELAERASIRLTAAMVGLLRSFAVRIVGHDEPVGAELRRILGQPERAASAVEAEFLSQLVLERAALFEVTIGSLPDARFEQPSQLFDLGFAWAVLAGAPMVEIYGDAPRQREGTAHPVPHLPSTMAVLHAAEELWSQRTRILTLLSDEHQRLARALQLRYELTTSYWSTLATFGDHRWPLERLPWRTLDGDASDLYSICIADIIAAELSRSRGSDIGFSHLVRVYADTGRRAGIIRPPYAGQRPRKASSGGLELPIASAADGPYPAAAYRVAGVEPTLLLGLVRAAGFTESPQLLNSFEDLVDLTWQHLTSRPDGASDVAANPLAAFSHDDRPNWSDIAVVTGALTLAVSLADGVSAQAAAPLNFVHNLLIDTESMVASVAGRTDPELDGIDVRLDRARQLAQHQPARAAALLYQIIATLDPVLDTAAE</sequence>
<name>A0ABP4WT66_9ACTN</name>
<dbReference type="InterPro" id="IPR049777">
    <property type="entry name" value="SCO2524-like"/>
</dbReference>
<proteinExistence type="predicted"/>
<accession>A0ABP4WT66</accession>
<reference evidence="2" key="1">
    <citation type="journal article" date="2019" name="Int. J. Syst. Evol. Microbiol.">
        <title>The Global Catalogue of Microorganisms (GCM) 10K type strain sequencing project: providing services to taxonomists for standard genome sequencing and annotation.</title>
        <authorList>
            <consortium name="The Broad Institute Genomics Platform"/>
            <consortium name="The Broad Institute Genome Sequencing Center for Infectious Disease"/>
            <person name="Wu L."/>
            <person name="Ma J."/>
        </authorList>
    </citation>
    <scope>NUCLEOTIDE SEQUENCE [LARGE SCALE GENOMIC DNA]</scope>
    <source>
        <strain evidence="2">JCM 13249</strain>
    </source>
</reference>
<organism evidence="1 2">
    <name type="scientific">Luedemannella helvata</name>
    <dbReference type="NCBI Taxonomy" id="349315"/>
    <lineage>
        <taxon>Bacteria</taxon>
        <taxon>Bacillati</taxon>
        <taxon>Actinomycetota</taxon>
        <taxon>Actinomycetes</taxon>
        <taxon>Micromonosporales</taxon>
        <taxon>Micromonosporaceae</taxon>
        <taxon>Luedemannella</taxon>
    </lineage>
</organism>
<gene>
    <name evidence="1" type="ORF">GCM10009681_36870</name>
</gene>
<evidence type="ECO:0000313" key="1">
    <source>
        <dbReference type="EMBL" id="GAA1762397.1"/>
    </source>
</evidence>
<dbReference type="EMBL" id="BAAALS010000018">
    <property type="protein sequence ID" value="GAA1762397.1"/>
    <property type="molecule type" value="Genomic_DNA"/>
</dbReference>
<protein>
    <submittedName>
        <fullName evidence="1">SCO2524 family protein</fullName>
    </submittedName>
</protein>
<keyword evidence="2" id="KW-1185">Reference proteome</keyword>